<accession>A0A0D2GKF8</accession>
<evidence type="ECO:0000313" key="3">
    <source>
        <dbReference type="Proteomes" id="UP000054266"/>
    </source>
</evidence>
<feature type="region of interest" description="Disordered" evidence="1">
    <location>
        <begin position="41"/>
        <end position="66"/>
    </location>
</feature>
<dbReference type="InterPro" id="IPR053221">
    <property type="entry name" value="Burnettramic_acid_biosynth"/>
</dbReference>
<feature type="compositionally biased region" description="Acidic residues" evidence="1">
    <location>
        <begin position="56"/>
        <end position="66"/>
    </location>
</feature>
<feature type="region of interest" description="Disordered" evidence="1">
    <location>
        <begin position="378"/>
        <end position="401"/>
    </location>
</feature>
<sequence>MFAVKLVARGVTGAYGLTKEAMADHEARKSTHQQTHLNLAAQTKEKELSDTSSVSSDDEDAAQELDEVQQRVAPLAKDSQLEKAQDLDQVLETFMEKHPPPKYSPVAGKLEMPVILPQRRPKNKERGFVRAYAPMLQTCGIEQQDFLDFLDGFGKAIQLHPLFHAFNLACAGAVLASDIAVGPMFFVHVGALVVHTSVELGRRQYVKYESNKYLDEMNEKFFKPHGLFALVMAYQPESDEIVQEVDMNTHVMTSIASREGASRSRFANFSGKTREVELPESAPLIFPELDALSDGEKENVFKRTGKNLGDYFDRRAQAKFEKQNPGSRLNVYQERQFASRFSDPNHPANSGSLVALLSGGKIDTTEADRAKAERRARKRQYKDMRRLGRGREPRYDPLGLNKRAPKGGIKGLMKSDVLYLMIVNYPSDGELREAAQALESFEAEQENFSA</sequence>
<dbReference type="PANTHER" id="PTHR38887">
    <property type="entry name" value="CHROMOSOME 21, WHOLE GENOME SHOTGUN SEQUENCE"/>
    <property type="match status" value="1"/>
</dbReference>
<reference evidence="2 3" key="1">
    <citation type="submission" date="2015-01" db="EMBL/GenBank/DDBJ databases">
        <title>The Genome Sequence of Capronia semiimmersa CBS27337.</title>
        <authorList>
            <consortium name="The Broad Institute Genomics Platform"/>
            <person name="Cuomo C."/>
            <person name="de Hoog S."/>
            <person name="Gorbushina A."/>
            <person name="Stielow B."/>
            <person name="Teixiera M."/>
            <person name="Abouelleil A."/>
            <person name="Chapman S.B."/>
            <person name="Priest M."/>
            <person name="Young S.K."/>
            <person name="Wortman J."/>
            <person name="Nusbaum C."/>
            <person name="Birren B."/>
        </authorList>
    </citation>
    <scope>NUCLEOTIDE SEQUENCE [LARGE SCALE GENOMIC DNA]</scope>
    <source>
        <strain evidence="2 3">CBS 27337</strain>
    </source>
</reference>
<name>A0A0D2GKF8_9EURO</name>
<organism evidence="2 3">
    <name type="scientific">Phialophora macrospora</name>
    <dbReference type="NCBI Taxonomy" id="1851006"/>
    <lineage>
        <taxon>Eukaryota</taxon>
        <taxon>Fungi</taxon>
        <taxon>Dikarya</taxon>
        <taxon>Ascomycota</taxon>
        <taxon>Pezizomycotina</taxon>
        <taxon>Eurotiomycetes</taxon>
        <taxon>Chaetothyriomycetidae</taxon>
        <taxon>Chaetothyriales</taxon>
        <taxon>Herpotrichiellaceae</taxon>
        <taxon>Phialophora</taxon>
    </lineage>
</organism>
<gene>
    <name evidence="2" type="ORF">PV04_01028</name>
</gene>
<dbReference type="PANTHER" id="PTHR38887:SF1">
    <property type="entry name" value="RAS MODIFICATION PROTEIN ERF4"/>
    <property type="match status" value="1"/>
</dbReference>
<evidence type="ECO:0000256" key="1">
    <source>
        <dbReference type="SAM" id="MobiDB-lite"/>
    </source>
</evidence>
<dbReference type="Proteomes" id="UP000054266">
    <property type="component" value="Unassembled WGS sequence"/>
</dbReference>
<dbReference type="HOGENOM" id="CLU_023303_2_0_1"/>
<keyword evidence="3" id="KW-1185">Reference proteome</keyword>
<evidence type="ECO:0000313" key="2">
    <source>
        <dbReference type="EMBL" id="KIW72864.1"/>
    </source>
</evidence>
<dbReference type="AlphaFoldDB" id="A0A0D2GKF8"/>
<proteinExistence type="predicted"/>
<dbReference type="STRING" id="5601.A0A0D2GKF8"/>
<feature type="compositionally biased region" description="Basic and acidic residues" evidence="1">
    <location>
        <begin position="381"/>
        <end position="395"/>
    </location>
</feature>
<dbReference type="EMBL" id="KN846956">
    <property type="protein sequence ID" value="KIW72864.1"/>
    <property type="molecule type" value="Genomic_DNA"/>
</dbReference>
<protein>
    <submittedName>
        <fullName evidence="2">Uncharacterized protein</fullName>
    </submittedName>
</protein>